<gene>
    <name evidence="2" type="ORF">RC74_19155</name>
</gene>
<dbReference type="AlphaFoldDB" id="A0A126V445"/>
<dbReference type="SUPFAM" id="SSF56349">
    <property type="entry name" value="DNA breaking-rejoining enzymes"/>
    <property type="match status" value="1"/>
</dbReference>
<evidence type="ECO:0000313" key="3">
    <source>
        <dbReference type="Proteomes" id="UP000070371"/>
    </source>
</evidence>
<protein>
    <recommendedName>
        <fullName evidence="4">Tyr recombinase domain-containing protein</fullName>
    </recommendedName>
</protein>
<evidence type="ECO:0008006" key="4">
    <source>
        <dbReference type="Google" id="ProtNLM"/>
    </source>
</evidence>
<proteinExistence type="predicted"/>
<dbReference type="Proteomes" id="UP000070371">
    <property type="component" value="Chromosome"/>
</dbReference>
<sequence>MSRTSLTETICLSALPPNSVTRYINVVRAVVNHAIQERGIAAINPFHNLKVKGAGQPAKDRLPLSAEEAEGGSASMGSQEDHQAIYLTLWGTRARVNEVTGIVVDDIDL</sequence>
<evidence type="ECO:0000256" key="1">
    <source>
        <dbReference type="SAM" id="MobiDB-lite"/>
    </source>
</evidence>
<feature type="region of interest" description="Disordered" evidence="1">
    <location>
        <begin position="54"/>
        <end position="77"/>
    </location>
</feature>
<evidence type="ECO:0000313" key="2">
    <source>
        <dbReference type="EMBL" id="AML53092.1"/>
    </source>
</evidence>
<dbReference type="EMBL" id="CP014327">
    <property type="protein sequence ID" value="AML53092.1"/>
    <property type="molecule type" value="Genomic_DNA"/>
</dbReference>
<organism evidence="2 3">
    <name type="scientific">Falsihalocynthiibacter arcticus</name>
    <dbReference type="NCBI Taxonomy" id="1579316"/>
    <lineage>
        <taxon>Bacteria</taxon>
        <taxon>Pseudomonadati</taxon>
        <taxon>Pseudomonadota</taxon>
        <taxon>Alphaproteobacteria</taxon>
        <taxon>Rhodobacterales</taxon>
        <taxon>Roseobacteraceae</taxon>
        <taxon>Falsihalocynthiibacter</taxon>
    </lineage>
</organism>
<name>A0A126V445_9RHOB</name>
<accession>A0A126V445</accession>
<keyword evidence="3" id="KW-1185">Reference proteome</keyword>
<reference evidence="2 3" key="1">
    <citation type="submission" date="2016-02" db="EMBL/GenBank/DDBJ databases">
        <title>Complete genome sequence of Halocynthiibacter arcticus PAMC 20958t from arctic marine sediment.</title>
        <authorList>
            <person name="Lee Y.M."/>
            <person name="Baek K."/>
            <person name="Lee H.K."/>
            <person name="Shin S.C."/>
        </authorList>
    </citation>
    <scope>NUCLEOTIDE SEQUENCE [LARGE SCALE GENOMIC DNA]</scope>
    <source>
        <strain evidence="2">PAMC 20958</strain>
    </source>
</reference>
<dbReference type="InterPro" id="IPR011010">
    <property type="entry name" value="DNA_brk_join_enz"/>
</dbReference>
<dbReference type="GO" id="GO:0003677">
    <property type="term" value="F:DNA binding"/>
    <property type="evidence" value="ECO:0007669"/>
    <property type="project" value="InterPro"/>
</dbReference>
<dbReference type="KEGG" id="hat:RC74_19155"/>